<reference evidence="2" key="1">
    <citation type="submission" date="2023-11" db="EMBL/GenBank/DDBJ databases">
        <title>Genome assemblies of two species of porcelain crab, Petrolisthes cinctipes and Petrolisthes manimaculis (Anomura: Porcellanidae).</title>
        <authorList>
            <person name="Angst P."/>
        </authorList>
    </citation>
    <scope>NUCLEOTIDE SEQUENCE</scope>
    <source>
        <strain evidence="2">PB745_02</strain>
        <tissue evidence="2">Gill</tissue>
    </source>
</reference>
<evidence type="ECO:0000313" key="2">
    <source>
        <dbReference type="EMBL" id="KAK4303298.1"/>
    </source>
</evidence>
<dbReference type="Proteomes" id="UP001292094">
    <property type="component" value="Unassembled WGS sequence"/>
</dbReference>
<dbReference type="AlphaFoldDB" id="A0AAE1P7P0"/>
<dbReference type="EMBL" id="JAWZYT010002604">
    <property type="protein sequence ID" value="KAK4303298.1"/>
    <property type="molecule type" value="Genomic_DNA"/>
</dbReference>
<name>A0AAE1P7P0_9EUCA</name>
<gene>
    <name evidence="2" type="ORF">Pmani_024682</name>
</gene>
<keyword evidence="3" id="KW-1185">Reference proteome</keyword>
<comment type="caution">
    <text evidence="2">The sequence shown here is derived from an EMBL/GenBank/DDBJ whole genome shotgun (WGS) entry which is preliminary data.</text>
</comment>
<evidence type="ECO:0000313" key="3">
    <source>
        <dbReference type="Proteomes" id="UP001292094"/>
    </source>
</evidence>
<evidence type="ECO:0000256" key="1">
    <source>
        <dbReference type="SAM" id="MobiDB-lite"/>
    </source>
</evidence>
<proteinExistence type="predicted"/>
<feature type="compositionally biased region" description="Basic and acidic residues" evidence="1">
    <location>
        <begin position="117"/>
        <end position="155"/>
    </location>
</feature>
<accession>A0AAE1P7P0</accession>
<feature type="region of interest" description="Disordered" evidence="1">
    <location>
        <begin position="95"/>
        <end position="155"/>
    </location>
</feature>
<sequence>MGLVRKGHLLLRARSVASVYPGRRDKGGVSVEGRRGGVRVEGRGGGVRAEERRANVGSRKEPRRLASLYSVFSRPSVHPRADRKLAAWLATPPLTDTHLHTPRRGVKGCGAKGVAGVEREARSREGKESKNKGHEIRRKVWTDGEMGREEGSKKG</sequence>
<protein>
    <submittedName>
        <fullName evidence="2">Uncharacterized protein</fullName>
    </submittedName>
</protein>
<organism evidence="2 3">
    <name type="scientific">Petrolisthes manimaculis</name>
    <dbReference type="NCBI Taxonomy" id="1843537"/>
    <lineage>
        <taxon>Eukaryota</taxon>
        <taxon>Metazoa</taxon>
        <taxon>Ecdysozoa</taxon>
        <taxon>Arthropoda</taxon>
        <taxon>Crustacea</taxon>
        <taxon>Multicrustacea</taxon>
        <taxon>Malacostraca</taxon>
        <taxon>Eumalacostraca</taxon>
        <taxon>Eucarida</taxon>
        <taxon>Decapoda</taxon>
        <taxon>Pleocyemata</taxon>
        <taxon>Anomura</taxon>
        <taxon>Galatheoidea</taxon>
        <taxon>Porcellanidae</taxon>
        <taxon>Petrolisthes</taxon>
    </lineage>
</organism>